<dbReference type="PROSITE" id="PS00216">
    <property type="entry name" value="SUGAR_TRANSPORT_1"/>
    <property type="match status" value="1"/>
</dbReference>
<comment type="subcellular location">
    <subcellularLocation>
        <location evidence="1">Membrane</location>
        <topology evidence="1">Multi-pass membrane protein</topology>
    </subcellularLocation>
</comment>
<proteinExistence type="predicted"/>
<dbReference type="GO" id="GO:0016020">
    <property type="term" value="C:membrane"/>
    <property type="evidence" value="ECO:0007669"/>
    <property type="project" value="UniProtKB-SubCell"/>
</dbReference>
<evidence type="ECO:0000256" key="2">
    <source>
        <dbReference type="ARBA" id="ARBA00022692"/>
    </source>
</evidence>
<feature type="transmembrane region" description="Helical" evidence="5">
    <location>
        <begin position="97"/>
        <end position="120"/>
    </location>
</feature>
<feature type="transmembrane region" description="Helical" evidence="5">
    <location>
        <begin position="215"/>
        <end position="236"/>
    </location>
</feature>
<feature type="transmembrane region" description="Helical" evidence="5">
    <location>
        <begin position="369"/>
        <end position="386"/>
    </location>
</feature>
<dbReference type="InterPro" id="IPR020846">
    <property type="entry name" value="MFS_dom"/>
</dbReference>
<evidence type="ECO:0000256" key="1">
    <source>
        <dbReference type="ARBA" id="ARBA00004141"/>
    </source>
</evidence>
<dbReference type="InterPro" id="IPR036259">
    <property type="entry name" value="MFS_trans_sf"/>
</dbReference>
<evidence type="ECO:0000313" key="7">
    <source>
        <dbReference type="EMBL" id="OGD79019.1"/>
    </source>
</evidence>
<evidence type="ECO:0000256" key="4">
    <source>
        <dbReference type="ARBA" id="ARBA00023136"/>
    </source>
</evidence>
<sequence length="390" mass="42330">MDKQMSSVIRRYYGFSFLTGFHFIAAVLIPFFTDWGGLNLTQAQLLQSWFALNIFVLEVPTGVLADRMGRKNSLVAGSLVAAAGALIYGSYPSVTLFVIGESLLAVNVALVSGADQALIYDALKLGGEEQRITQVVGRSRMFHLSGILIAAPLGSIIAQTLGTNAPMLMTSIPCVLSAVVAWTLPEADTTGKTATRSTAINIFKNGFIGIIQQKMILMTAINMSLVAAAAYAVIWRYQLVMETLDIPIGYYGLAHASLVVAETVILMNFDRLTGWFGTINRFASFSAYVVTAGFLVVAIWPNILTLAMFLALAGGFGLSRIDLLTAHMNHRFDSEYRATSLSSISMFRRLSLVILNPIMGGLTDWSLSYSLIIIGLLPLLTIFFPLPNDD</sequence>
<feature type="transmembrane region" description="Helical" evidence="5">
    <location>
        <begin position="72"/>
        <end position="91"/>
    </location>
</feature>
<dbReference type="AlphaFoldDB" id="A0A1F5FHA1"/>
<feature type="transmembrane region" description="Helical" evidence="5">
    <location>
        <begin position="281"/>
        <end position="300"/>
    </location>
</feature>
<dbReference type="PROSITE" id="PS50850">
    <property type="entry name" value="MFS"/>
    <property type="match status" value="1"/>
</dbReference>
<dbReference type="Pfam" id="PF07690">
    <property type="entry name" value="MFS_1"/>
    <property type="match status" value="1"/>
</dbReference>
<keyword evidence="4 5" id="KW-0472">Membrane</keyword>
<name>A0A1F5FHA1_9BACT</name>
<dbReference type="EMBL" id="MFAM01000027">
    <property type="protein sequence ID" value="OGD79019.1"/>
    <property type="molecule type" value="Genomic_DNA"/>
</dbReference>
<gene>
    <name evidence="7" type="ORF">A2368_00535</name>
</gene>
<organism evidence="7 8">
    <name type="scientific">Candidatus Collierbacteria bacterium RIFOXYB1_FULL_49_13</name>
    <dbReference type="NCBI Taxonomy" id="1817728"/>
    <lineage>
        <taxon>Bacteria</taxon>
        <taxon>Candidatus Collieribacteriota</taxon>
    </lineage>
</organism>
<dbReference type="InterPro" id="IPR005829">
    <property type="entry name" value="Sugar_transporter_CS"/>
</dbReference>
<feature type="transmembrane region" description="Helical" evidence="5">
    <location>
        <begin position="167"/>
        <end position="184"/>
    </location>
</feature>
<feature type="transmembrane region" description="Helical" evidence="5">
    <location>
        <begin position="248"/>
        <end position="269"/>
    </location>
</feature>
<dbReference type="Gene3D" id="1.20.1250.20">
    <property type="entry name" value="MFS general substrate transporter like domains"/>
    <property type="match status" value="1"/>
</dbReference>
<dbReference type="InterPro" id="IPR053160">
    <property type="entry name" value="MFS_DHA3_Transporter"/>
</dbReference>
<dbReference type="PANTHER" id="PTHR23530:SF1">
    <property type="entry name" value="PERMEASE, MAJOR FACILITATOR SUPERFAMILY-RELATED"/>
    <property type="match status" value="1"/>
</dbReference>
<dbReference type="PANTHER" id="PTHR23530">
    <property type="entry name" value="TRANSPORT PROTEIN-RELATED"/>
    <property type="match status" value="1"/>
</dbReference>
<evidence type="ECO:0000256" key="5">
    <source>
        <dbReference type="SAM" id="Phobius"/>
    </source>
</evidence>
<dbReference type="GO" id="GO:0022857">
    <property type="term" value="F:transmembrane transporter activity"/>
    <property type="evidence" value="ECO:0007669"/>
    <property type="project" value="InterPro"/>
</dbReference>
<dbReference type="InterPro" id="IPR011701">
    <property type="entry name" value="MFS"/>
</dbReference>
<keyword evidence="2 5" id="KW-0812">Transmembrane</keyword>
<accession>A0A1F5FHA1</accession>
<evidence type="ECO:0000259" key="6">
    <source>
        <dbReference type="PROSITE" id="PS50850"/>
    </source>
</evidence>
<feature type="transmembrane region" description="Helical" evidence="5">
    <location>
        <begin position="45"/>
        <end position="65"/>
    </location>
</feature>
<protein>
    <recommendedName>
        <fullName evidence="6">Major facilitator superfamily (MFS) profile domain-containing protein</fullName>
    </recommendedName>
</protein>
<feature type="domain" description="Major facilitator superfamily (MFS) profile" evidence="6">
    <location>
        <begin position="1"/>
        <end position="390"/>
    </location>
</feature>
<reference evidence="7 8" key="1">
    <citation type="journal article" date="2016" name="Nat. Commun.">
        <title>Thousands of microbial genomes shed light on interconnected biogeochemical processes in an aquifer system.</title>
        <authorList>
            <person name="Anantharaman K."/>
            <person name="Brown C.T."/>
            <person name="Hug L.A."/>
            <person name="Sharon I."/>
            <person name="Castelle C.J."/>
            <person name="Probst A.J."/>
            <person name="Thomas B.C."/>
            <person name="Singh A."/>
            <person name="Wilkins M.J."/>
            <person name="Karaoz U."/>
            <person name="Brodie E.L."/>
            <person name="Williams K.H."/>
            <person name="Hubbard S.S."/>
            <person name="Banfield J.F."/>
        </authorList>
    </citation>
    <scope>NUCLEOTIDE SEQUENCE [LARGE SCALE GENOMIC DNA]</scope>
</reference>
<comment type="caution">
    <text evidence="7">The sequence shown here is derived from an EMBL/GenBank/DDBJ whole genome shotgun (WGS) entry which is preliminary data.</text>
</comment>
<evidence type="ECO:0000313" key="8">
    <source>
        <dbReference type="Proteomes" id="UP000176682"/>
    </source>
</evidence>
<dbReference type="Proteomes" id="UP000176682">
    <property type="component" value="Unassembled WGS sequence"/>
</dbReference>
<evidence type="ECO:0000256" key="3">
    <source>
        <dbReference type="ARBA" id="ARBA00022989"/>
    </source>
</evidence>
<dbReference type="SUPFAM" id="SSF103473">
    <property type="entry name" value="MFS general substrate transporter"/>
    <property type="match status" value="1"/>
</dbReference>
<feature type="transmembrane region" description="Helical" evidence="5">
    <location>
        <begin position="12"/>
        <end position="33"/>
    </location>
</feature>
<feature type="transmembrane region" description="Helical" evidence="5">
    <location>
        <begin position="141"/>
        <end position="161"/>
    </location>
</feature>
<keyword evidence="3 5" id="KW-1133">Transmembrane helix</keyword>